<gene>
    <name evidence="2" type="ORF">SAMN02745857_01796</name>
</gene>
<evidence type="ECO:0000313" key="3">
    <source>
        <dbReference type="Proteomes" id="UP000192761"/>
    </source>
</evidence>
<organism evidence="2 3">
    <name type="scientific">Andreprevotia lacus DSM 23236</name>
    <dbReference type="NCBI Taxonomy" id="1121001"/>
    <lineage>
        <taxon>Bacteria</taxon>
        <taxon>Pseudomonadati</taxon>
        <taxon>Pseudomonadota</taxon>
        <taxon>Betaproteobacteria</taxon>
        <taxon>Neisseriales</taxon>
        <taxon>Chitinibacteraceae</taxon>
        <taxon>Andreprevotia</taxon>
    </lineage>
</organism>
<keyword evidence="1" id="KW-0812">Transmembrane</keyword>
<dbReference type="EMBL" id="FWXD01000009">
    <property type="protein sequence ID" value="SMC24262.1"/>
    <property type="molecule type" value="Genomic_DNA"/>
</dbReference>
<accession>A0A1W1XKA5</accession>
<dbReference type="RefSeq" id="WP_139798752.1">
    <property type="nucleotide sequence ID" value="NZ_FWXD01000009.1"/>
</dbReference>
<feature type="transmembrane region" description="Helical" evidence="1">
    <location>
        <begin position="248"/>
        <end position="269"/>
    </location>
</feature>
<name>A0A1W1XKA5_9NEIS</name>
<feature type="transmembrane region" description="Helical" evidence="1">
    <location>
        <begin position="217"/>
        <end position="236"/>
    </location>
</feature>
<feature type="transmembrane region" description="Helical" evidence="1">
    <location>
        <begin position="122"/>
        <end position="143"/>
    </location>
</feature>
<feature type="transmembrane region" description="Helical" evidence="1">
    <location>
        <begin position="70"/>
        <end position="87"/>
    </location>
</feature>
<proteinExistence type="predicted"/>
<keyword evidence="1" id="KW-0472">Membrane</keyword>
<dbReference type="AlphaFoldDB" id="A0A1W1XKA5"/>
<keyword evidence="1" id="KW-1133">Transmembrane helix</keyword>
<feature type="transmembrane region" description="Helical" evidence="1">
    <location>
        <begin position="188"/>
        <end position="210"/>
    </location>
</feature>
<reference evidence="2 3" key="1">
    <citation type="submission" date="2017-04" db="EMBL/GenBank/DDBJ databases">
        <authorList>
            <person name="Afonso C.L."/>
            <person name="Miller P.J."/>
            <person name="Scott M.A."/>
            <person name="Spackman E."/>
            <person name="Goraichik I."/>
            <person name="Dimitrov K.M."/>
            <person name="Suarez D.L."/>
            <person name="Swayne D.E."/>
        </authorList>
    </citation>
    <scope>NUCLEOTIDE SEQUENCE [LARGE SCALE GENOMIC DNA]</scope>
    <source>
        <strain evidence="2 3">DSM 23236</strain>
    </source>
</reference>
<feature type="transmembrane region" description="Helical" evidence="1">
    <location>
        <begin position="155"/>
        <end position="176"/>
    </location>
</feature>
<evidence type="ECO:0000256" key="1">
    <source>
        <dbReference type="SAM" id="Phobius"/>
    </source>
</evidence>
<keyword evidence="3" id="KW-1185">Reference proteome</keyword>
<dbReference type="STRING" id="1121001.SAMN02745857_01796"/>
<feature type="transmembrane region" description="Helical" evidence="1">
    <location>
        <begin position="12"/>
        <end position="33"/>
    </location>
</feature>
<sequence length="281" mass="31239">MSGNINPRTKFPLTPAAFLALVAIYPALVYALYLLTKNIHIEHEFFFPNYILPFALLGAILLLGSDVRKFCPRIFLYILPILFIALSEYSTEYILEVIKAIKKDFASGANSTLTIDPGTKPALQYIKALALFLIALPCGHILAELISKDAKDRPLYFAVSLPCGIFLTLIVTLFLSPLHSPPSRLCEYFIYTAPIAAYILASIILLYFAATFERPGYSLNIIAIFSIVLVAAYIITPEFTTEPQNRPTYQLIANILAEVFSATSIFLLVNFKAKSETTAEH</sequence>
<evidence type="ECO:0000313" key="2">
    <source>
        <dbReference type="EMBL" id="SMC24262.1"/>
    </source>
</evidence>
<protein>
    <submittedName>
        <fullName evidence="2">Uncharacterized protein</fullName>
    </submittedName>
</protein>
<feature type="transmembrane region" description="Helical" evidence="1">
    <location>
        <begin position="45"/>
        <end position="63"/>
    </location>
</feature>
<dbReference type="Proteomes" id="UP000192761">
    <property type="component" value="Unassembled WGS sequence"/>
</dbReference>